<dbReference type="EnsemblMetazoa" id="ACHR014007-RA">
    <property type="protein sequence ID" value="ACHR014007-PA"/>
    <property type="gene ID" value="ACHR014007"/>
</dbReference>
<reference evidence="1" key="2">
    <citation type="submission" date="2020-05" db="UniProtKB">
        <authorList>
            <consortium name="EnsemblMetazoa"/>
        </authorList>
    </citation>
    <scope>IDENTIFICATION</scope>
    <source>
        <strain evidence="1">ACHKN1017</strain>
    </source>
</reference>
<sequence>MPRSMCSWIPKPKLPVCEKLSRRSSYSRTFRPRSRISSALAPRTVQWTAIFSLRRMPNERTV</sequence>
<protein>
    <submittedName>
        <fullName evidence="1">Uncharacterized protein</fullName>
    </submittedName>
</protein>
<name>A0A182KHN7_9DIPT</name>
<keyword evidence="2" id="KW-1185">Reference proteome</keyword>
<dbReference type="VEuPathDB" id="VectorBase:ACHR014007"/>
<reference evidence="2" key="1">
    <citation type="submission" date="2013-03" db="EMBL/GenBank/DDBJ databases">
        <title>The Genome Sequence of Anopheles christyi ACHKN1017.</title>
        <authorList>
            <consortium name="The Broad Institute Genomics Platform"/>
            <person name="Neafsey D.E."/>
            <person name="Besansky N."/>
            <person name="Walker B."/>
            <person name="Young S.K."/>
            <person name="Zeng Q."/>
            <person name="Gargeya S."/>
            <person name="Fitzgerald M."/>
            <person name="Haas B."/>
            <person name="Abouelleil A."/>
            <person name="Allen A.W."/>
            <person name="Alvarado L."/>
            <person name="Arachchi H.M."/>
            <person name="Berlin A.M."/>
            <person name="Chapman S.B."/>
            <person name="Gainer-Dewar J."/>
            <person name="Goldberg J."/>
            <person name="Griggs A."/>
            <person name="Gujja S."/>
            <person name="Hansen M."/>
            <person name="Howarth C."/>
            <person name="Imamovic A."/>
            <person name="Ireland A."/>
            <person name="Larimer J."/>
            <person name="McCowan C."/>
            <person name="Murphy C."/>
            <person name="Pearson M."/>
            <person name="Poon T.W."/>
            <person name="Priest M."/>
            <person name="Roberts A."/>
            <person name="Saif S."/>
            <person name="Shea T."/>
            <person name="Sisk P."/>
            <person name="Sykes S."/>
            <person name="Wortman J."/>
            <person name="Nusbaum C."/>
            <person name="Birren B."/>
        </authorList>
    </citation>
    <scope>NUCLEOTIDE SEQUENCE [LARGE SCALE GENOMIC DNA]</scope>
    <source>
        <strain evidence="2">ACHKN1017</strain>
    </source>
</reference>
<accession>A0A182KHN7</accession>
<dbReference type="AlphaFoldDB" id="A0A182KHN7"/>
<proteinExistence type="predicted"/>
<organism evidence="1 2">
    <name type="scientific">Anopheles christyi</name>
    <dbReference type="NCBI Taxonomy" id="43041"/>
    <lineage>
        <taxon>Eukaryota</taxon>
        <taxon>Metazoa</taxon>
        <taxon>Ecdysozoa</taxon>
        <taxon>Arthropoda</taxon>
        <taxon>Hexapoda</taxon>
        <taxon>Insecta</taxon>
        <taxon>Pterygota</taxon>
        <taxon>Neoptera</taxon>
        <taxon>Endopterygota</taxon>
        <taxon>Diptera</taxon>
        <taxon>Nematocera</taxon>
        <taxon>Culicoidea</taxon>
        <taxon>Culicidae</taxon>
        <taxon>Anophelinae</taxon>
        <taxon>Anopheles</taxon>
    </lineage>
</organism>
<evidence type="ECO:0000313" key="2">
    <source>
        <dbReference type="Proteomes" id="UP000075881"/>
    </source>
</evidence>
<dbReference type="Proteomes" id="UP000075881">
    <property type="component" value="Unassembled WGS sequence"/>
</dbReference>
<evidence type="ECO:0000313" key="1">
    <source>
        <dbReference type="EnsemblMetazoa" id="ACHR014007-PA"/>
    </source>
</evidence>